<dbReference type="Gene3D" id="3.90.920.10">
    <property type="entry name" value="DNA primase, PRIM domain"/>
    <property type="match status" value="1"/>
</dbReference>
<comment type="caution">
    <text evidence="3">The sequence shown here is derived from an EMBL/GenBank/DDBJ whole genome shotgun (WGS) entry which is preliminary data.</text>
</comment>
<sequence>MSPAKKAQAVEVEVAGRTVRVSSPDRVVFPESDAGSALTKLDVVRYFTDVADGITGALLHRPTTLERWPKGWFPDAVMATRADGHGDAFYQKRIPKGAPDWVETARIAFPSGRTADEICPTEPAVAVWAAQIGTLTFHPWPVRRGPGDDATERVDQLRIDLDPQPGTDYDDAAAVAPQLRELLGELGMTGYPKTSGGRGLHVFVPLAPEWTFTQARRATIAVGRELERRLPDQVTTKWWKEERGQKVFVDYNQMARDRTIASAWSIRANARATVSMPLLWDEVDQVHPDDFDVRTAPARLAERGDLFAPLRADRDPALDCDLRPALDLADRDEAEGLGDLPYPPEYPKQPGEPKRVQPSRDKDRAR</sequence>
<dbReference type="PANTHER" id="PTHR42705">
    <property type="entry name" value="BIFUNCTIONAL NON-HOMOLOGOUS END JOINING PROTEIN LIGD"/>
    <property type="match status" value="1"/>
</dbReference>
<evidence type="ECO:0000313" key="3">
    <source>
        <dbReference type="EMBL" id="RPF21111.1"/>
    </source>
</evidence>
<dbReference type="InterPro" id="IPR052171">
    <property type="entry name" value="NHEJ_LigD"/>
</dbReference>
<evidence type="ECO:0000256" key="1">
    <source>
        <dbReference type="SAM" id="MobiDB-lite"/>
    </source>
</evidence>
<gene>
    <name evidence="3" type="ORF">EDD34_1730</name>
</gene>
<evidence type="ECO:0000313" key="4">
    <source>
        <dbReference type="Proteomes" id="UP000280501"/>
    </source>
</evidence>
<dbReference type="GO" id="GO:0016874">
    <property type="term" value="F:ligase activity"/>
    <property type="evidence" value="ECO:0007669"/>
    <property type="project" value="UniProtKB-KW"/>
</dbReference>
<dbReference type="RefSeq" id="WP_123814187.1">
    <property type="nucleotide sequence ID" value="NZ_RKQZ01000001.1"/>
</dbReference>
<proteinExistence type="predicted"/>
<feature type="domain" description="DNA ligase D polymerase" evidence="2">
    <location>
        <begin position="39"/>
        <end position="307"/>
    </location>
</feature>
<dbReference type="AlphaFoldDB" id="A0A3N4ZMF2"/>
<evidence type="ECO:0000259" key="2">
    <source>
        <dbReference type="Pfam" id="PF21686"/>
    </source>
</evidence>
<dbReference type="EMBL" id="RKQZ01000001">
    <property type="protein sequence ID" value="RPF21111.1"/>
    <property type="molecule type" value="Genomic_DNA"/>
</dbReference>
<dbReference type="Proteomes" id="UP000280501">
    <property type="component" value="Unassembled WGS sequence"/>
</dbReference>
<organism evidence="3 4">
    <name type="scientific">Myceligenerans xiligouense</name>
    <dbReference type="NCBI Taxonomy" id="253184"/>
    <lineage>
        <taxon>Bacteria</taxon>
        <taxon>Bacillati</taxon>
        <taxon>Actinomycetota</taxon>
        <taxon>Actinomycetes</taxon>
        <taxon>Micrococcales</taxon>
        <taxon>Promicromonosporaceae</taxon>
        <taxon>Myceligenerans</taxon>
    </lineage>
</organism>
<dbReference type="PANTHER" id="PTHR42705:SF3">
    <property type="entry name" value="ATP-DEPENDENT DNA LIGASE"/>
    <property type="match status" value="1"/>
</dbReference>
<feature type="region of interest" description="Disordered" evidence="1">
    <location>
        <begin position="329"/>
        <end position="366"/>
    </location>
</feature>
<keyword evidence="4" id="KW-1185">Reference proteome</keyword>
<accession>A0A3N4ZMF2</accession>
<keyword evidence="3" id="KW-0436">Ligase</keyword>
<reference evidence="3 4" key="1">
    <citation type="submission" date="2018-11" db="EMBL/GenBank/DDBJ databases">
        <title>Sequencing the genomes of 1000 actinobacteria strains.</title>
        <authorList>
            <person name="Klenk H.-P."/>
        </authorList>
    </citation>
    <scope>NUCLEOTIDE SEQUENCE [LARGE SCALE GENOMIC DNA]</scope>
    <source>
        <strain evidence="3 4">DSM 15700</strain>
    </source>
</reference>
<name>A0A3N4ZMF2_9MICO</name>
<feature type="compositionally biased region" description="Basic and acidic residues" evidence="1">
    <location>
        <begin position="351"/>
        <end position="366"/>
    </location>
</feature>
<dbReference type="OrthoDB" id="9770771at2"/>
<dbReference type="InterPro" id="IPR014145">
    <property type="entry name" value="LigD_pol_dom"/>
</dbReference>
<dbReference type="Pfam" id="PF21686">
    <property type="entry name" value="LigD_Prim-Pol"/>
    <property type="match status" value="1"/>
</dbReference>
<protein>
    <submittedName>
        <fullName evidence="3">DNA ligase D-like protein (Predicted polymerase)</fullName>
    </submittedName>
</protein>